<evidence type="ECO:0000259" key="6">
    <source>
        <dbReference type="PROSITE" id="PS51379"/>
    </source>
</evidence>
<dbReference type="PROSITE" id="PS00198">
    <property type="entry name" value="4FE4S_FER_1"/>
    <property type="match status" value="1"/>
</dbReference>
<dbReference type="HOGENOM" id="CLU_363603_0_0_7"/>
<dbReference type="PANTHER" id="PTHR43255">
    <property type="entry name" value="IRON-SULFUR-BINDING OXIDOREDUCTASE FADF-RELATED-RELATED"/>
    <property type="match status" value="1"/>
</dbReference>
<dbReference type="InterPro" id="IPR028261">
    <property type="entry name" value="DPD_II"/>
</dbReference>
<dbReference type="Pfam" id="PF02754">
    <property type="entry name" value="CCG"/>
    <property type="match status" value="2"/>
</dbReference>
<keyword evidence="8" id="KW-1185">Reference proteome</keyword>
<organism evidence="7 8">
    <name type="scientific">Bilophila wadsworthia (strain 3_1_6)</name>
    <dbReference type="NCBI Taxonomy" id="563192"/>
    <lineage>
        <taxon>Bacteria</taxon>
        <taxon>Pseudomonadati</taxon>
        <taxon>Thermodesulfobacteriota</taxon>
        <taxon>Desulfovibrionia</taxon>
        <taxon>Desulfovibrionales</taxon>
        <taxon>Desulfovibrionaceae</taxon>
        <taxon>Bilophila</taxon>
    </lineage>
</organism>
<dbReference type="NCBIfam" id="NF045663">
    <property type="entry name" value="diclust_near_Sec"/>
    <property type="match status" value="1"/>
</dbReference>
<dbReference type="InterPro" id="IPR017896">
    <property type="entry name" value="4Fe4S_Fe-S-bd"/>
</dbReference>
<dbReference type="InterPro" id="IPR004017">
    <property type="entry name" value="Cys_rich_dom"/>
</dbReference>
<protein>
    <recommendedName>
        <fullName evidence="6">4Fe-4S ferredoxin-type domain-containing protein</fullName>
    </recommendedName>
</protein>
<dbReference type="eggNOG" id="COG0247">
    <property type="taxonomic scope" value="Bacteria"/>
</dbReference>
<dbReference type="AlphaFoldDB" id="E5Y6I7"/>
<dbReference type="eggNOG" id="COG0493">
    <property type="taxonomic scope" value="Bacteria"/>
</dbReference>
<dbReference type="Proteomes" id="UP000006034">
    <property type="component" value="Unassembled WGS sequence"/>
</dbReference>
<evidence type="ECO:0000313" key="8">
    <source>
        <dbReference type="Proteomes" id="UP000006034"/>
    </source>
</evidence>
<dbReference type="Pfam" id="PF14691">
    <property type="entry name" value="Fer4_20"/>
    <property type="match status" value="1"/>
</dbReference>
<feature type="domain" description="4Fe-4S ferredoxin-type" evidence="6">
    <location>
        <begin position="346"/>
        <end position="376"/>
    </location>
</feature>
<dbReference type="OrthoDB" id="9803192at2"/>
<dbReference type="GO" id="GO:0046872">
    <property type="term" value="F:metal ion binding"/>
    <property type="evidence" value="ECO:0007669"/>
    <property type="project" value="UniProtKB-KW"/>
</dbReference>
<dbReference type="Pfam" id="PF13534">
    <property type="entry name" value="Fer4_17"/>
    <property type="match status" value="1"/>
</dbReference>
<keyword evidence="5" id="KW-0411">Iron-sulfur</keyword>
<reference evidence="7 8" key="2">
    <citation type="submission" date="2013-04" db="EMBL/GenBank/DDBJ databases">
        <title>The Genome Sequence of Bilophila wadsworthia 3_1_6.</title>
        <authorList>
            <consortium name="The Broad Institute Genomics Platform"/>
            <person name="Earl A."/>
            <person name="Ward D."/>
            <person name="Feldgarden M."/>
            <person name="Gevers D."/>
            <person name="Sibley C."/>
            <person name="Strauss J."/>
            <person name="Allen-Vercoe E."/>
            <person name="Walker B."/>
            <person name="Young S."/>
            <person name="Zeng Q."/>
            <person name="Gargeya S."/>
            <person name="Fitzgerald M."/>
            <person name="Haas B."/>
            <person name="Abouelleil A."/>
            <person name="Allen A.W."/>
            <person name="Alvarado L."/>
            <person name="Arachchi H.M."/>
            <person name="Berlin A.M."/>
            <person name="Chapman S.B."/>
            <person name="Gainer-Dewar J."/>
            <person name="Goldberg J."/>
            <person name="Griggs A."/>
            <person name="Gujja S."/>
            <person name="Hansen M."/>
            <person name="Howarth C."/>
            <person name="Imamovic A."/>
            <person name="Ireland A."/>
            <person name="Larimer J."/>
            <person name="McCowan C."/>
            <person name="Murphy C."/>
            <person name="Pearson M."/>
            <person name="Poon T.W."/>
            <person name="Priest M."/>
            <person name="Roberts A."/>
            <person name="Saif S."/>
            <person name="Shea T."/>
            <person name="Sisk P."/>
            <person name="Sykes S."/>
            <person name="Wortman J."/>
            <person name="Nusbaum C."/>
            <person name="Birren B."/>
        </authorList>
    </citation>
    <scope>NUCLEOTIDE SEQUENCE [LARGE SCALE GENOMIC DNA]</scope>
    <source>
        <strain evidence="7 8">3_1_6</strain>
    </source>
</reference>
<proteinExistence type="predicted"/>
<dbReference type="Gene3D" id="1.10.1060.10">
    <property type="entry name" value="Alpha-helical ferredoxin"/>
    <property type="match status" value="2"/>
</dbReference>
<dbReference type="STRING" id="563192.HMPREF0179_01800"/>
<dbReference type="InterPro" id="IPR051460">
    <property type="entry name" value="HdrC_iron-sulfur_subunit"/>
</dbReference>
<keyword evidence="3" id="KW-0560">Oxidoreductase</keyword>
<dbReference type="Gene3D" id="3.50.50.60">
    <property type="entry name" value="FAD/NAD(P)-binding domain"/>
    <property type="match status" value="1"/>
</dbReference>
<accession>E5Y6I7</accession>
<comment type="caution">
    <text evidence="7">The sequence shown here is derived from an EMBL/GenBank/DDBJ whole genome shotgun (WGS) entry which is preliminary data.</text>
</comment>
<keyword evidence="4" id="KW-0408">Iron</keyword>
<dbReference type="EMBL" id="ADCP02000003">
    <property type="protein sequence ID" value="EFV44459.1"/>
    <property type="molecule type" value="Genomic_DNA"/>
</dbReference>
<dbReference type="GO" id="GO:0051539">
    <property type="term" value="F:4 iron, 4 sulfur cluster binding"/>
    <property type="evidence" value="ECO:0007669"/>
    <property type="project" value="UniProtKB-KW"/>
</dbReference>
<dbReference type="RefSeq" id="WP_005027382.1">
    <property type="nucleotide sequence ID" value="NZ_KE150240.1"/>
</dbReference>
<dbReference type="PANTHER" id="PTHR43255:SF1">
    <property type="entry name" value="IRON-SULFUR-BINDING OXIDOREDUCTASE FADF-RELATED"/>
    <property type="match status" value="1"/>
</dbReference>
<evidence type="ECO:0000256" key="5">
    <source>
        <dbReference type="ARBA" id="ARBA00023014"/>
    </source>
</evidence>
<dbReference type="SUPFAM" id="SSF51905">
    <property type="entry name" value="FAD/NAD(P)-binding domain"/>
    <property type="match status" value="1"/>
</dbReference>
<name>E5Y6I7_BILW3</name>
<keyword evidence="1" id="KW-0004">4Fe-4S</keyword>
<evidence type="ECO:0000256" key="4">
    <source>
        <dbReference type="ARBA" id="ARBA00023004"/>
    </source>
</evidence>
<dbReference type="PROSITE" id="PS51379">
    <property type="entry name" value="4FE4S_FER_2"/>
    <property type="match status" value="1"/>
</dbReference>
<dbReference type="InterPro" id="IPR017900">
    <property type="entry name" value="4Fe4S_Fe_S_CS"/>
</dbReference>
<sequence>MEQADLRSWERQCTQDDMPKCRAACPLQMDVRPFLERMAHGDTPGARKVLERHLPLPGVLGRICEHPCETACVRQELGGPLAVGALERVCVSQCAQQTRNLPRPPKSKKVAVIGDGMAGLVAAWDLSRKAYPVDLFYAGGRPAEGLIAAFPVLTPEALDGELEAMRKSGVTLTRREPDKALFQEVEGYDAVFVDVSCAPGLAPASRDAVDSVTLNVAGGPEHVCFGGWPSPDGTGTPVAWAAEGRRAAMTLERSMTGVSLTASRENEGASATRLHTPLDGLAPLQRLEPEHPGEGYSLEEAKTEAGRCLQCECLICVRECLYMQKYKGYPRVYARQMYNNAAIVKGHHQANTMINSCTLCGQCEVLCPEGFSMADLCLSFREDMVRRGMMPPSAHEFALEDMAAANGPECALSFVGSGADGKAAERCGQVFFPGCQLAGARGEQVLAVYETLRKDLGSVGLLLQCCGVPAQWAGEEKLFAETVEALKSTWESLGRPRVIAACASCCKTLREALPEVSVVSLWEVLDTECPSLSFREEACCGGVPTLSIHDPCSARHDEAWLRSVRSLLSKRGVPFEEPRLSGETTPCCGYGGLTWDANPQLASAIAADRAGQLEHDAVTSCIMCRERLVAEGKPSLHMLDLLYPGESLHAAATAKGSGLSARRAGRAALRTEVLRRYAGESVAETADDGIPVRIAPDVLEKMEERHILREDAVRVVRHAEASGDTFLNRDNGHFLASLRPVRVTFWVEYSVEDGVCVVHDAYCHRMEVPGTSTPKGRYEAVRNPFHL</sequence>
<dbReference type="InterPro" id="IPR009051">
    <property type="entry name" value="Helical_ferredxn"/>
</dbReference>
<evidence type="ECO:0000256" key="1">
    <source>
        <dbReference type="ARBA" id="ARBA00022485"/>
    </source>
</evidence>
<dbReference type="GO" id="GO:0005886">
    <property type="term" value="C:plasma membrane"/>
    <property type="evidence" value="ECO:0007669"/>
    <property type="project" value="TreeGrafter"/>
</dbReference>
<gene>
    <name evidence="7" type="ORF">HMPREF0179_01800</name>
</gene>
<evidence type="ECO:0000313" key="7">
    <source>
        <dbReference type="EMBL" id="EFV44459.1"/>
    </source>
</evidence>
<evidence type="ECO:0000256" key="3">
    <source>
        <dbReference type="ARBA" id="ARBA00023002"/>
    </source>
</evidence>
<dbReference type="GeneID" id="78087479"/>
<dbReference type="SUPFAM" id="SSF46548">
    <property type="entry name" value="alpha-helical ferredoxin"/>
    <property type="match status" value="2"/>
</dbReference>
<keyword evidence="2" id="KW-0479">Metal-binding</keyword>
<reference evidence="7 8" key="1">
    <citation type="submission" date="2010-10" db="EMBL/GenBank/DDBJ databases">
        <authorList>
            <consortium name="The Broad Institute Genome Sequencing Platform"/>
            <person name="Ward D."/>
            <person name="Earl A."/>
            <person name="Feldgarden M."/>
            <person name="Young S.K."/>
            <person name="Gargeya S."/>
            <person name="Zeng Q."/>
            <person name="Alvarado L."/>
            <person name="Berlin A."/>
            <person name="Bochicchio J."/>
            <person name="Chapman S.B."/>
            <person name="Chen Z."/>
            <person name="Freedman E."/>
            <person name="Gellesch M."/>
            <person name="Goldberg J."/>
            <person name="Griggs A."/>
            <person name="Gujja S."/>
            <person name="Heilman E."/>
            <person name="Heiman D."/>
            <person name="Howarth C."/>
            <person name="Mehta T."/>
            <person name="Neiman D."/>
            <person name="Pearson M."/>
            <person name="Roberts A."/>
            <person name="Saif S."/>
            <person name="Shea T."/>
            <person name="Shenoy N."/>
            <person name="Sisk P."/>
            <person name="Stolte C."/>
            <person name="Sykes S."/>
            <person name="White J."/>
            <person name="Yandava C."/>
            <person name="Allen-Vercoe E."/>
            <person name="Sibley C."/>
            <person name="Ambrose C.E."/>
            <person name="Strauss J."/>
            <person name="Daigneault M."/>
            <person name="Haas B."/>
            <person name="Nusbaum C."/>
            <person name="Birren B."/>
        </authorList>
    </citation>
    <scope>NUCLEOTIDE SEQUENCE [LARGE SCALE GENOMIC DNA]</scope>
    <source>
        <strain evidence="7 8">3_1_6</strain>
    </source>
</reference>
<dbReference type="InterPro" id="IPR036188">
    <property type="entry name" value="FAD/NAD-bd_sf"/>
</dbReference>
<evidence type="ECO:0000256" key="2">
    <source>
        <dbReference type="ARBA" id="ARBA00022723"/>
    </source>
</evidence>
<dbReference type="GO" id="GO:0016491">
    <property type="term" value="F:oxidoreductase activity"/>
    <property type="evidence" value="ECO:0007669"/>
    <property type="project" value="UniProtKB-KW"/>
</dbReference>